<gene>
    <name evidence="4" type="ORF">E2562_037482</name>
</gene>
<dbReference type="SUPFAM" id="SSF47862">
    <property type="entry name" value="Saposin"/>
    <property type="match status" value="2"/>
</dbReference>
<dbReference type="AlphaFoldDB" id="A0A6G1ETX3"/>
<keyword evidence="5" id="KW-1185">Reference proteome</keyword>
<dbReference type="SMART" id="SM00741">
    <property type="entry name" value="SapB"/>
    <property type="match status" value="2"/>
</dbReference>
<keyword evidence="1" id="KW-1015">Disulfide bond</keyword>
<evidence type="ECO:0000313" key="5">
    <source>
        <dbReference type="Proteomes" id="UP000479710"/>
    </source>
</evidence>
<feature type="region of interest" description="Disordered" evidence="2">
    <location>
        <begin position="1"/>
        <end position="22"/>
    </location>
</feature>
<dbReference type="Proteomes" id="UP000479710">
    <property type="component" value="Unassembled WGS sequence"/>
</dbReference>
<evidence type="ECO:0000259" key="3">
    <source>
        <dbReference type="PROSITE" id="PS50015"/>
    </source>
</evidence>
<dbReference type="InterPro" id="IPR011001">
    <property type="entry name" value="Saposin-like"/>
</dbReference>
<dbReference type="InterPro" id="IPR051428">
    <property type="entry name" value="Sphingo_Act-Surfact_Prot"/>
</dbReference>
<protein>
    <recommendedName>
        <fullName evidence="3">Saposin B-type domain-containing protein</fullName>
    </recommendedName>
</protein>
<feature type="compositionally biased region" description="Polar residues" evidence="2">
    <location>
        <begin position="10"/>
        <end position="22"/>
    </location>
</feature>
<dbReference type="InterPro" id="IPR008139">
    <property type="entry name" value="SaposinB_dom"/>
</dbReference>
<dbReference type="EMBL" id="SPHZ02000003">
    <property type="protein sequence ID" value="KAF0928055.1"/>
    <property type="molecule type" value="Genomic_DNA"/>
</dbReference>
<dbReference type="PANTHER" id="PTHR11480:SF71">
    <property type="entry name" value="SAPOSIN B DOMAIN-CONTAINING PROTEIN"/>
    <property type="match status" value="1"/>
</dbReference>
<organism evidence="4 5">
    <name type="scientific">Oryza meyeriana var. granulata</name>
    <dbReference type="NCBI Taxonomy" id="110450"/>
    <lineage>
        <taxon>Eukaryota</taxon>
        <taxon>Viridiplantae</taxon>
        <taxon>Streptophyta</taxon>
        <taxon>Embryophyta</taxon>
        <taxon>Tracheophyta</taxon>
        <taxon>Spermatophyta</taxon>
        <taxon>Magnoliopsida</taxon>
        <taxon>Liliopsida</taxon>
        <taxon>Poales</taxon>
        <taxon>Poaceae</taxon>
        <taxon>BOP clade</taxon>
        <taxon>Oryzoideae</taxon>
        <taxon>Oryzeae</taxon>
        <taxon>Oryzinae</taxon>
        <taxon>Oryza</taxon>
        <taxon>Oryza meyeriana</taxon>
    </lineage>
</organism>
<dbReference type="Pfam" id="PF05184">
    <property type="entry name" value="SapB_1"/>
    <property type="match status" value="2"/>
</dbReference>
<reference evidence="4 5" key="1">
    <citation type="submission" date="2019-11" db="EMBL/GenBank/DDBJ databases">
        <title>Whole genome sequence of Oryza granulata.</title>
        <authorList>
            <person name="Li W."/>
        </authorList>
    </citation>
    <scope>NUCLEOTIDE SEQUENCE [LARGE SCALE GENOMIC DNA]</scope>
    <source>
        <strain evidence="5">cv. Menghai</strain>
        <tissue evidence="4">Leaf</tissue>
    </source>
</reference>
<dbReference type="InterPro" id="IPR007856">
    <property type="entry name" value="SapB_1"/>
</dbReference>
<dbReference type="PANTHER" id="PTHR11480">
    <property type="entry name" value="SAPOSIN-RELATED"/>
    <property type="match status" value="1"/>
</dbReference>
<dbReference type="GO" id="GO:0006629">
    <property type="term" value="P:lipid metabolic process"/>
    <property type="evidence" value="ECO:0007669"/>
    <property type="project" value="InterPro"/>
</dbReference>
<name>A0A6G1ETX3_9ORYZ</name>
<dbReference type="OrthoDB" id="69496at2759"/>
<feature type="region of interest" description="Disordered" evidence="2">
    <location>
        <begin position="56"/>
        <end position="80"/>
    </location>
</feature>
<proteinExistence type="predicted"/>
<feature type="non-terminal residue" evidence="4">
    <location>
        <position position="1"/>
    </location>
</feature>
<feature type="domain" description="Saposin B-type" evidence="3">
    <location>
        <begin position="185"/>
        <end position="265"/>
    </location>
</feature>
<dbReference type="PROSITE" id="PS50015">
    <property type="entry name" value="SAP_B"/>
    <property type="match status" value="2"/>
</dbReference>
<comment type="caution">
    <text evidence="4">The sequence shown here is derived from an EMBL/GenBank/DDBJ whole genome shotgun (WGS) entry which is preliminary data.</text>
</comment>
<dbReference type="Gene3D" id="1.10.225.10">
    <property type="entry name" value="Saposin-like"/>
    <property type="match status" value="2"/>
</dbReference>
<sequence length="279" mass="30987">GPTQAHLEKSTPSSSRLVSPKSVTSSLSTVPCSALLAASLPLASLRRGWRLPLEAPPLSPRSHRLDGRPPSLPPKDPHLKSAVGEKISNVDTSLTMKVNPQLCQICEEFATEALFYLNENETQFEIIATLHQACSKFPSFKLECTKLVDYYATLFFTKVTSLSPEEFCESVSLCDKVAFIRLRRHEDACTLCHEMVDEILNDLEDPDMELKIIEVLLKGCNNAESFVQKCKKLIIENAPLILEHIKKFLKKRDFCNSIHVCGGKIIPAKERVPGVLSAA</sequence>
<evidence type="ECO:0000256" key="1">
    <source>
        <dbReference type="ARBA" id="ARBA00023157"/>
    </source>
</evidence>
<evidence type="ECO:0000256" key="2">
    <source>
        <dbReference type="SAM" id="MobiDB-lite"/>
    </source>
</evidence>
<evidence type="ECO:0000313" key="4">
    <source>
        <dbReference type="EMBL" id="KAF0928055.1"/>
    </source>
</evidence>
<accession>A0A6G1ETX3</accession>
<feature type="domain" description="Saposin B-type" evidence="3">
    <location>
        <begin position="99"/>
        <end position="178"/>
    </location>
</feature>